<dbReference type="GeneID" id="107271940"/>
<evidence type="ECO:0000256" key="3">
    <source>
        <dbReference type="ARBA" id="ARBA00022478"/>
    </source>
</evidence>
<dbReference type="Gene3D" id="1.10.287.280">
    <property type="match status" value="1"/>
</dbReference>
<dbReference type="InterPro" id="IPR043502">
    <property type="entry name" value="DNA/RNA_pol_sf"/>
</dbReference>
<comment type="similarity">
    <text evidence="1 9">Belongs to the phage and mitochondrial RNA polymerase family.</text>
</comment>
<feature type="domain" description="DNA-directed RNA polymerase N-terminal" evidence="10">
    <location>
        <begin position="429"/>
        <end position="743"/>
    </location>
</feature>
<evidence type="ECO:0000256" key="1">
    <source>
        <dbReference type="ARBA" id="ARBA00009493"/>
    </source>
</evidence>
<keyword evidence="6" id="KW-0809">Transit peptide</keyword>
<dbReference type="RefSeq" id="XP_015604039.1">
    <property type="nucleotide sequence ID" value="XM_015748553.2"/>
</dbReference>
<dbReference type="GO" id="GO:0006390">
    <property type="term" value="P:mitochondrial transcription"/>
    <property type="evidence" value="ECO:0007669"/>
    <property type="project" value="TreeGrafter"/>
</dbReference>
<evidence type="ECO:0000313" key="11">
    <source>
        <dbReference type="Proteomes" id="UP000694920"/>
    </source>
</evidence>
<dbReference type="Pfam" id="PF14700">
    <property type="entry name" value="RPOL_N"/>
    <property type="match status" value="1"/>
</dbReference>
<keyword evidence="4 9" id="KW-0808">Transferase</keyword>
<dbReference type="GO" id="GO:0001018">
    <property type="term" value="F:mitochondrial promoter sequence-specific DNA binding"/>
    <property type="evidence" value="ECO:0007669"/>
    <property type="project" value="TreeGrafter"/>
</dbReference>
<dbReference type="FunFam" id="1.10.150.20:FF:000031">
    <property type="entry name" value="DNA-directed RNA polymerase"/>
    <property type="match status" value="1"/>
</dbReference>
<dbReference type="GO" id="GO:0034245">
    <property type="term" value="C:mitochondrial DNA-directed RNA polymerase complex"/>
    <property type="evidence" value="ECO:0007669"/>
    <property type="project" value="TreeGrafter"/>
</dbReference>
<dbReference type="GO" id="GO:0071897">
    <property type="term" value="P:DNA biosynthetic process"/>
    <property type="evidence" value="ECO:0007669"/>
    <property type="project" value="UniProtKB-ARBA"/>
</dbReference>
<dbReference type="Pfam" id="PF00940">
    <property type="entry name" value="RNA_pol"/>
    <property type="match status" value="1"/>
</dbReference>
<dbReference type="SUPFAM" id="SSF56672">
    <property type="entry name" value="DNA/RNA polymerases"/>
    <property type="match status" value="1"/>
</dbReference>
<dbReference type="AlphaFoldDB" id="A0AAJ7FR33"/>
<dbReference type="PANTHER" id="PTHR10102:SF0">
    <property type="entry name" value="DNA-DIRECTED RNA POLYMERASE, MITOCHONDRIAL"/>
    <property type="match status" value="1"/>
</dbReference>
<proteinExistence type="inferred from homology"/>
<accession>A0AAJ7FR33</accession>
<dbReference type="InterPro" id="IPR029262">
    <property type="entry name" value="RPOL_N"/>
</dbReference>
<reference evidence="12" key="1">
    <citation type="submission" date="2025-08" db="UniProtKB">
        <authorList>
            <consortium name="RefSeq"/>
        </authorList>
    </citation>
    <scope>IDENTIFICATION</scope>
</reference>
<dbReference type="Gene3D" id="1.10.1320.10">
    <property type="entry name" value="DNA-directed RNA polymerase, N-terminal domain"/>
    <property type="match status" value="1"/>
</dbReference>
<evidence type="ECO:0000313" key="12">
    <source>
        <dbReference type="RefSeq" id="XP_015604039.1"/>
    </source>
</evidence>
<comment type="function">
    <text evidence="9">DNA-dependent RNA polymerase catalyzes the transcription of DNA into RNA using the four ribonucleoside triphosphates as substrates.</text>
</comment>
<evidence type="ECO:0000256" key="2">
    <source>
        <dbReference type="ARBA" id="ARBA00012418"/>
    </source>
</evidence>
<dbReference type="EC" id="2.7.7.6" evidence="2 9"/>
<evidence type="ECO:0000259" key="10">
    <source>
        <dbReference type="SMART" id="SM01311"/>
    </source>
</evidence>
<evidence type="ECO:0000256" key="5">
    <source>
        <dbReference type="ARBA" id="ARBA00022695"/>
    </source>
</evidence>
<evidence type="ECO:0000256" key="4">
    <source>
        <dbReference type="ARBA" id="ARBA00022679"/>
    </source>
</evidence>
<comment type="catalytic activity">
    <reaction evidence="8 9">
        <text>RNA(n) + a ribonucleoside 5'-triphosphate = RNA(n+1) + diphosphate</text>
        <dbReference type="Rhea" id="RHEA:21248"/>
        <dbReference type="Rhea" id="RHEA-COMP:14527"/>
        <dbReference type="Rhea" id="RHEA-COMP:17342"/>
        <dbReference type="ChEBI" id="CHEBI:33019"/>
        <dbReference type="ChEBI" id="CHEBI:61557"/>
        <dbReference type="ChEBI" id="CHEBI:140395"/>
        <dbReference type="EC" id="2.7.7.6"/>
    </reaction>
</comment>
<dbReference type="PROSITE" id="PS00900">
    <property type="entry name" value="RNA_POL_PHAGE_1"/>
    <property type="match status" value="1"/>
</dbReference>
<dbReference type="Proteomes" id="UP000694920">
    <property type="component" value="Unplaced"/>
</dbReference>
<keyword evidence="11" id="KW-1185">Reference proteome</keyword>
<name>A0AAJ7FR33_CEPCN</name>
<gene>
    <name evidence="12" type="primary">LOC107271940</name>
</gene>
<organism evidence="11 12">
    <name type="scientific">Cephus cinctus</name>
    <name type="common">Wheat stem sawfly</name>
    <dbReference type="NCBI Taxonomy" id="211228"/>
    <lineage>
        <taxon>Eukaryota</taxon>
        <taxon>Metazoa</taxon>
        <taxon>Ecdysozoa</taxon>
        <taxon>Arthropoda</taxon>
        <taxon>Hexapoda</taxon>
        <taxon>Insecta</taxon>
        <taxon>Pterygota</taxon>
        <taxon>Neoptera</taxon>
        <taxon>Endopterygota</taxon>
        <taxon>Hymenoptera</taxon>
        <taxon>Cephoidea</taxon>
        <taxon>Cephidae</taxon>
        <taxon>Cephus</taxon>
    </lineage>
</organism>
<dbReference type="PROSITE" id="PS00489">
    <property type="entry name" value="RNA_POL_PHAGE_2"/>
    <property type="match status" value="1"/>
</dbReference>
<protein>
    <recommendedName>
        <fullName evidence="2 9">DNA-directed RNA polymerase</fullName>
        <ecNumber evidence="2 9">2.7.7.6</ecNumber>
    </recommendedName>
</protein>
<dbReference type="InterPro" id="IPR037159">
    <property type="entry name" value="RNA_POL_N_sf"/>
</dbReference>
<dbReference type="CTD" id="136026652"/>
<dbReference type="Gene3D" id="1.10.150.20">
    <property type="entry name" value="5' to 3' exonuclease, C-terminal subdomain"/>
    <property type="match status" value="1"/>
</dbReference>
<evidence type="ECO:0000256" key="7">
    <source>
        <dbReference type="ARBA" id="ARBA00023163"/>
    </source>
</evidence>
<dbReference type="PANTHER" id="PTHR10102">
    <property type="entry name" value="DNA-DIRECTED RNA POLYMERASE, MITOCHONDRIAL"/>
    <property type="match status" value="1"/>
</dbReference>
<dbReference type="KEGG" id="ccin:107271940"/>
<sequence length="1272" mass="145964">MYRLLKLRGASFHYSYTTSVHANVQQSSHVCSFCKFTHRKTPTPVSFVSTRQRSTTINMAIHNNPVKKKVKKRMKKYAELLEITESTTSNRKAAIQTFNASQMSMLVDRPEIDLDELHKIKNSKRNSSFNASSNSYFMDKHKVSQVPEVLTDEHKKEEEDDCVLEDLEASGISDQGQVIKNVALMESLEVNSCVDHTTTEEAASDVNSCTSKQRSRLKKEQNELLIKEKISEINLKMKEEALRRNLCAFINVCINSEMLSRAFGTLMRYRKQGLNVSNIPLVSQVSLYEELMNNFARTTNTDRIVDMLNAIEQDNLPVNEQILAAVLECIARKKHSILDKELLEVVKRHMQKSNITYDAIMNEVKFLKDQQDYVIKAIRFINPNYVPTYHPPDTNYESSLLNNISEQPEVKCSPAAGLFTKENLLNRLQAQVKAEVIGHVEIISVEKQSAITEETTKARRQIQILESMWHAATKEAFLREFNSLKKREIQQSNLIMLHPYLQVLNSDEYVNAIIRAGKQLAQGSETFSPSLSVLYRELGQRIFMKYEIMIKNRNGVMDKTLSLYSQYCDWYLTGKDYPNSRTAWQNLEHKNRTSGVNPNIATVQWPVNILSEVGKFLYSIILKDLKFNVKGLKANEKSRHFLPAFYTLFRIQGRLVKHEIKPHPLLAKLYRDSRPETLTFNTDLIPSQCPPRPWISTQSSGYILSKTTLIRLPHSAIQQRARIESIPPKQIYPALDSLNQLGSIPWTVNNSVLDIAIEVFQNGGSEELNIARPPSVLTPPPMLSSDADKAERKRVQNLRLLYKRQKNEMYSLWCDTLYRLSLANHFRGDIFWLPHNMDFRGRVYPMPPHLNHLGSDLARSLLVFAKGKPLGPNGLDWLKIHTINLTGFKKRSPIEERLRYANEILDDILDSANKPLTGKKWWTTSDEPWQTLAACKEIAQALKSEDPAQYLSRFPIHQDGSCNGLQHYAALGRDQIGAASVNLYPADTPQDVYSTVAAMIDDIRRKEASQGLEIAQVLEGFIRRKVVKQTVMTTVYGVTRFGARLQIARQLKDIEDFPQEHVWDASLYLVNKTFDSLRTMFKSAREIQDWLTECARLVSQVTGQYVEWITPLGLPVLQHYSKTHNRLASIKIHQLLSMESNERPNTLKQKNAFPPNFIHSLDSTHMMLTSLYCERAEITFVSVHDCFWTHACDVEIMNRICREQFVALHSQPILQNLSEFMLQKYAYRPEQMDKTSSLLNKSKMRLNFTLGDVPTTGDFDLNSVLKSVYFFS</sequence>
<keyword evidence="5 9" id="KW-0548">Nucleotidyltransferase</keyword>
<dbReference type="FunFam" id="1.10.287.280:FF:000001">
    <property type="entry name" value="DNA-directed RNA polymerase"/>
    <property type="match status" value="1"/>
</dbReference>
<keyword evidence="3 9" id="KW-0240">DNA-directed RNA polymerase</keyword>
<dbReference type="GO" id="GO:0003899">
    <property type="term" value="F:DNA-directed RNA polymerase activity"/>
    <property type="evidence" value="ECO:0007669"/>
    <property type="project" value="UniProtKB-EC"/>
</dbReference>
<keyword evidence="7 9" id="KW-0804">Transcription</keyword>
<dbReference type="InterPro" id="IPR002092">
    <property type="entry name" value="DNA-dir_Rpol_phage-type"/>
</dbReference>
<dbReference type="SMART" id="SM01311">
    <property type="entry name" value="RPOL_N"/>
    <property type="match status" value="1"/>
</dbReference>
<evidence type="ECO:0000256" key="9">
    <source>
        <dbReference type="RuleBase" id="RU003805"/>
    </source>
</evidence>
<evidence type="ECO:0000256" key="8">
    <source>
        <dbReference type="ARBA" id="ARBA00048552"/>
    </source>
</evidence>
<evidence type="ECO:0000256" key="6">
    <source>
        <dbReference type="ARBA" id="ARBA00022946"/>
    </source>
</evidence>
<dbReference type="InterPro" id="IPR046950">
    <property type="entry name" value="DNA-dir_Rpol_C_phage-type"/>
</dbReference>